<dbReference type="Gene3D" id="3.30.565.10">
    <property type="entry name" value="Histidine kinase-like ATPase, C-terminal domain"/>
    <property type="match status" value="1"/>
</dbReference>
<protein>
    <recommendedName>
        <fullName evidence="2">histidine kinase</fullName>
        <ecNumber evidence="2">2.7.13.3</ecNumber>
    </recommendedName>
</protein>
<dbReference type="EMBL" id="CP061799">
    <property type="protein sequence ID" value="QTA78331.1"/>
    <property type="molecule type" value="Genomic_DNA"/>
</dbReference>
<dbReference type="Pfam" id="PF00072">
    <property type="entry name" value="Response_reg"/>
    <property type="match status" value="2"/>
</dbReference>
<dbReference type="SMART" id="SM00091">
    <property type="entry name" value="PAS"/>
    <property type="match status" value="1"/>
</dbReference>
<keyword evidence="4" id="KW-0808">Transferase</keyword>
<dbReference type="InterPro" id="IPR049510">
    <property type="entry name" value="RssB-like_REC"/>
</dbReference>
<dbReference type="InterPro" id="IPR003594">
    <property type="entry name" value="HATPase_dom"/>
</dbReference>
<dbReference type="PANTHER" id="PTHR43065:SF42">
    <property type="entry name" value="TWO-COMPONENT SENSOR PPRA"/>
    <property type="match status" value="1"/>
</dbReference>
<dbReference type="CDD" id="cd00130">
    <property type="entry name" value="PAS"/>
    <property type="match status" value="1"/>
</dbReference>
<keyword evidence="6 13" id="KW-0418">Kinase</keyword>
<evidence type="ECO:0000256" key="5">
    <source>
        <dbReference type="ARBA" id="ARBA00022741"/>
    </source>
</evidence>
<dbReference type="SUPFAM" id="SSF52172">
    <property type="entry name" value="CheY-like"/>
    <property type="match status" value="2"/>
</dbReference>
<dbReference type="InterPro" id="IPR036097">
    <property type="entry name" value="HisK_dim/P_sf"/>
</dbReference>
<dbReference type="InterPro" id="IPR036890">
    <property type="entry name" value="HATPase_C_sf"/>
</dbReference>
<gene>
    <name evidence="13" type="ORF">dnl_05520</name>
</gene>
<dbReference type="Pfam" id="PF00512">
    <property type="entry name" value="HisKA"/>
    <property type="match status" value="1"/>
</dbReference>
<dbReference type="InterPro" id="IPR003661">
    <property type="entry name" value="HisK_dim/P_dom"/>
</dbReference>
<dbReference type="CDD" id="cd17555">
    <property type="entry name" value="REC_RssB-like"/>
    <property type="match status" value="1"/>
</dbReference>
<dbReference type="SMART" id="SM00388">
    <property type="entry name" value="HisKA"/>
    <property type="match status" value="1"/>
</dbReference>
<evidence type="ECO:0000256" key="8">
    <source>
        <dbReference type="ARBA" id="ARBA00023012"/>
    </source>
</evidence>
<evidence type="ECO:0000256" key="3">
    <source>
        <dbReference type="ARBA" id="ARBA00022553"/>
    </source>
</evidence>
<dbReference type="SMART" id="SM00387">
    <property type="entry name" value="HATPase_c"/>
    <property type="match status" value="1"/>
</dbReference>
<dbReference type="CDD" id="cd17546">
    <property type="entry name" value="REC_hyHK_CKI1_RcsC-like"/>
    <property type="match status" value="1"/>
</dbReference>
<dbReference type="InterPro" id="IPR004358">
    <property type="entry name" value="Sig_transdc_His_kin-like_C"/>
</dbReference>
<dbReference type="PROSITE" id="PS50109">
    <property type="entry name" value="HIS_KIN"/>
    <property type="match status" value="1"/>
</dbReference>
<sequence length="675" mass="75792">MSQKKTPVILTIDDEKGIRESIRYFLEDYEYQVLEAENGKIGIEIFKRENPDLILVDLRMPEMDGLEVLRIVRNQSPDTPVIVISGTGVIGDAVEALHLGAWDYLLKPIGDLSVLLHSVEKALERSRLILENHAYQQYLEQEVAKRTRELEKANKELLREIALRKKTEASLRENEKKYRGYIENAPYGVFVADALGKYIEVNNAACQITGYSIDELSHMNIPDLIHKDFKEQGRKHFQEVMDKGRAVGELRFLRKDGSEMEMLVEAVKISDNRFIAFCKDLEEKKQAEAAKMLLESQLRQAQKMESIGTLAGGIAHDFNNILSSVIGYTELTIDDLPVGSVARRNLSSVLKAGERAKSLVSQILTFSRQSEQVHIPVQIHIIVKEALKLIRSSLPATIEIHQRITDSGYVMADPTQIHQVVMNLCTNAFHAMQDTGGVLTATLSQKQVNKINSAQYPELAWDNYVVLCIKDTGCGMKQDLLERIFDPYFTTKEKGKGTGLGLAVVHGIIKAHRGTIKVKTYPGKGSSFCVWLPTITVVQNEKADAEPQQLIGREHILIVDDEIDIIQMEQQMLERLGYKVTAFTDSLKALEAFSAAPLDFDVIVTDMTMPGITGYLLAKEMIRIRSNIPIILCTGFSEQIDEKKAEAAGIKKYIIKPAARNDLAKALREVLETQL</sequence>
<evidence type="ECO:0000256" key="7">
    <source>
        <dbReference type="ARBA" id="ARBA00022840"/>
    </source>
</evidence>
<organism evidence="13 14">
    <name type="scientific">Desulfonema limicola</name>
    <dbReference type="NCBI Taxonomy" id="45656"/>
    <lineage>
        <taxon>Bacteria</taxon>
        <taxon>Pseudomonadati</taxon>
        <taxon>Thermodesulfobacteriota</taxon>
        <taxon>Desulfobacteria</taxon>
        <taxon>Desulfobacterales</taxon>
        <taxon>Desulfococcaceae</taxon>
        <taxon>Desulfonema</taxon>
    </lineage>
</organism>
<feature type="domain" description="Response regulatory" evidence="11">
    <location>
        <begin position="555"/>
        <end position="671"/>
    </location>
</feature>
<feature type="domain" description="Response regulatory" evidence="11">
    <location>
        <begin position="8"/>
        <end position="122"/>
    </location>
</feature>
<evidence type="ECO:0000313" key="14">
    <source>
        <dbReference type="Proteomes" id="UP000663720"/>
    </source>
</evidence>
<dbReference type="PRINTS" id="PR00344">
    <property type="entry name" value="BCTRLSENSOR"/>
</dbReference>
<evidence type="ECO:0000256" key="9">
    <source>
        <dbReference type="PROSITE-ProRule" id="PRU00169"/>
    </source>
</evidence>
<dbReference type="SUPFAM" id="SSF47384">
    <property type="entry name" value="Homodimeric domain of signal transducing histidine kinase"/>
    <property type="match status" value="1"/>
</dbReference>
<dbReference type="Pfam" id="PF02518">
    <property type="entry name" value="HATPase_c"/>
    <property type="match status" value="1"/>
</dbReference>
<dbReference type="AlphaFoldDB" id="A0A975B3X8"/>
<dbReference type="GO" id="GO:0000155">
    <property type="term" value="F:phosphorelay sensor kinase activity"/>
    <property type="evidence" value="ECO:0007669"/>
    <property type="project" value="InterPro"/>
</dbReference>
<evidence type="ECO:0000313" key="13">
    <source>
        <dbReference type="EMBL" id="QTA78331.1"/>
    </source>
</evidence>
<proteinExistence type="predicted"/>
<dbReference type="InterPro" id="IPR001789">
    <property type="entry name" value="Sig_transdc_resp-reg_receiver"/>
</dbReference>
<accession>A0A975B3X8</accession>
<dbReference type="Gene3D" id="3.30.450.20">
    <property type="entry name" value="PAS domain"/>
    <property type="match status" value="1"/>
</dbReference>
<name>A0A975B3X8_9BACT</name>
<reference evidence="13" key="1">
    <citation type="journal article" date="2021" name="Microb. Physiol.">
        <title>Proteogenomic Insights into the Physiology of Marine, Sulfate-Reducing, Filamentous Desulfonema limicola and Desulfonema magnum.</title>
        <authorList>
            <person name="Schnaars V."/>
            <person name="Wohlbrand L."/>
            <person name="Scheve S."/>
            <person name="Hinrichs C."/>
            <person name="Reinhardt R."/>
            <person name="Rabus R."/>
        </authorList>
    </citation>
    <scope>NUCLEOTIDE SEQUENCE</scope>
    <source>
        <strain evidence="13">5ac10</strain>
    </source>
</reference>
<dbReference type="Proteomes" id="UP000663720">
    <property type="component" value="Chromosome"/>
</dbReference>
<dbReference type="KEGG" id="dli:dnl_05520"/>
<dbReference type="Pfam" id="PF00989">
    <property type="entry name" value="PAS"/>
    <property type="match status" value="1"/>
</dbReference>
<keyword evidence="7" id="KW-0067">ATP-binding</keyword>
<keyword evidence="8" id="KW-0902">Two-component regulatory system</keyword>
<feature type="domain" description="Histidine kinase" evidence="10">
    <location>
        <begin position="313"/>
        <end position="536"/>
    </location>
</feature>
<evidence type="ECO:0000256" key="2">
    <source>
        <dbReference type="ARBA" id="ARBA00012438"/>
    </source>
</evidence>
<dbReference type="NCBIfam" id="TIGR00229">
    <property type="entry name" value="sensory_box"/>
    <property type="match status" value="1"/>
</dbReference>
<dbReference type="SMART" id="SM00448">
    <property type="entry name" value="REC"/>
    <property type="match status" value="2"/>
</dbReference>
<evidence type="ECO:0000259" key="11">
    <source>
        <dbReference type="PROSITE" id="PS50110"/>
    </source>
</evidence>
<evidence type="ECO:0000259" key="10">
    <source>
        <dbReference type="PROSITE" id="PS50109"/>
    </source>
</evidence>
<dbReference type="GO" id="GO:0006355">
    <property type="term" value="P:regulation of DNA-templated transcription"/>
    <property type="evidence" value="ECO:0007669"/>
    <property type="project" value="InterPro"/>
</dbReference>
<dbReference type="PROSITE" id="PS50110">
    <property type="entry name" value="RESPONSE_REGULATORY"/>
    <property type="match status" value="2"/>
</dbReference>
<dbReference type="InterPro" id="IPR005467">
    <property type="entry name" value="His_kinase_dom"/>
</dbReference>
<feature type="domain" description="PAS" evidence="12">
    <location>
        <begin position="174"/>
        <end position="244"/>
    </location>
</feature>
<keyword evidence="3 9" id="KW-0597">Phosphoprotein</keyword>
<dbReference type="InterPro" id="IPR013767">
    <property type="entry name" value="PAS_fold"/>
</dbReference>
<dbReference type="RefSeq" id="WP_207690205.1">
    <property type="nucleotide sequence ID" value="NZ_CP061799.1"/>
</dbReference>
<dbReference type="SUPFAM" id="SSF55874">
    <property type="entry name" value="ATPase domain of HSP90 chaperone/DNA topoisomerase II/histidine kinase"/>
    <property type="match status" value="1"/>
</dbReference>
<evidence type="ECO:0000259" key="12">
    <source>
        <dbReference type="PROSITE" id="PS50112"/>
    </source>
</evidence>
<dbReference type="InterPro" id="IPR011006">
    <property type="entry name" value="CheY-like_superfamily"/>
</dbReference>
<comment type="catalytic activity">
    <reaction evidence="1">
        <text>ATP + protein L-histidine = ADP + protein N-phospho-L-histidine.</text>
        <dbReference type="EC" id="2.7.13.3"/>
    </reaction>
</comment>
<feature type="modified residue" description="4-aspartylphosphate" evidence="9">
    <location>
        <position position="57"/>
    </location>
</feature>
<dbReference type="InterPro" id="IPR000014">
    <property type="entry name" value="PAS"/>
</dbReference>
<keyword evidence="14" id="KW-1185">Reference proteome</keyword>
<dbReference type="GO" id="GO:0005524">
    <property type="term" value="F:ATP binding"/>
    <property type="evidence" value="ECO:0007669"/>
    <property type="project" value="UniProtKB-KW"/>
</dbReference>
<evidence type="ECO:0000256" key="1">
    <source>
        <dbReference type="ARBA" id="ARBA00000085"/>
    </source>
</evidence>
<dbReference type="Gene3D" id="1.10.287.130">
    <property type="match status" value="1"/>
</dbReference>
<feature type="modified residue" description="4-aspartylphosphate" evidence="9">
    <location>
        <position position="606"/>
    </location>
</feature>
<dbReference type="SUPFAM" id="SSF55785">
    <property type="entry name" value="PYP-like sensor domain (PAS domain)"/>
    <property type="match status" value="1"/>
</dbReference>
<keyword evidence="5" id="KW-0547">Nucleotide-binding</keyword>
<evidence type="ECO:0000256" key="4">
    <source>
        <dbReference type="ARBA" id="ARBA00022679"/>
    </source>
</evidence>
<dbReference type="EC" id="2.7.13.3" evidence="2"/>
<dbReference type="InterPro" id="IPR035965">
    <property type="entry name" value="PAS-like_dom_sf"/>
</dbReference>
<dbReference type="PROSITE" id="PS50112">
    <property type="entry name" value="PAS"/>
    <property type="match status" value="1"/>
</dbReference>
<dbReference type="PANTHER" id="PTHR43065">
    <property type="entry name" value="SENSOR HISTIDINE KINASE"/>
    <property type="match status" value="1"/>
</dbReference>
<dbReference type="Gene3D" id="3.40.50.2300">
    <property type="match status" value="2"/>
</dbReference>
<evidence type="ECO:0000256" key="6">
    <source>
        <dbReference type="ARBA" id="ARBA00022777"/>
    </source>
</evidence>